<accession>A0A1E7KVU3</accession>
<keyword evidence="2" id="KW-1185">Reference proteome</keyword>
<evidence type="ECO:0008006" key="3">
    <source>
        <dbReference type="Google" id="ProtNLM"/>
    </source>
</evidence>
<dbReference type="Gene3D" id="3.40.366.10">
    <property type="entry name" value="Malonyl-Coenzyme A Acyl Carrier Protein, domain 2"/>
    <property type="match status" value="1"/>
</dbReference>
<feature type="non-terminal residue" evidence="1">
    <location>
        <position position="68"/>
    </location>
</feature>
<dbReference type="InterPro" id="IPR001227">
    <property type="entry name" value="Ac_transferase_dom_sf"/>
</dbReference>
<dbReference type="AlphaFoldDB" id="A0A1E7KVU3"/>
<feature type="non-terminal residue" evidence="1">
    <location>
        <position position="1"/>
    </location>
</feature>
<proteinExistence type="predicted"/>
<comment type="caution">
    <text evidence="1">The sequence shown here is derived from an EMBL/GenBank/DDBJ whole genome shotgun (WGS) entry which is preliminary data.</text>
</comment>
<dbReference type="GO" id="GO:0016740">
    <property type="term" value="F:transferase activity"/>
    <property type="evidence" value="ECO:0007669"/>
    <property type="project" value="InterPro"/>
</dbReference>
<evidence type="ECO:0000313" key="2">
    <source>
        <dbReference type="Proteomes" id="UP000176005"/>
    </source>
</evidence>
<dbReference type="Gene3D" id="3.30.70.3290">
    <property type="match status" value="1"/>
</dbReference>
<gene>
    <name evidence="1" type="ORF">AN218_27920</name>
</gene>
<protein>
    <recommendedName>
        <fullName evidence="3">Acyltransferase domain-containing protein</fullName>
    </recommendedName>
</protein>
<sequence length="68" mass="6816">EEHPDTPLTDVAWTLVSARSLLEVRAVAVASGRDDALAALSSAVPVAAGEGRTAAVFSGQGAQRPGMG</sequence>
<name>A0A1E7KVU3_9ACTN</name>
<evidence type="ECO:0000313" key="1">
    <source>
        <dbReference type="EMBL" id="OEV08045.1"/>
    </source>
</evidence>
<dbReference type="EMBL" id="LJGW01000442">
    <property type="protein sequence ID" value="OEV08045.1"/>
    <property type="molecule type" value="Genomic_DNA"/>
</dbReference>
<reference evidence="1 2" key="1">
    <citation type="journal article" date="2016" name="Front. Microbiol.">
        <title>Comparative Genomics Analysis of Streptomyces Species Reveals Their Adaptation to the Marine Environment and Their Diversity at the Genomic Level.</title>
        <authorList>
            <person name="Tian X."/>
            <person name="Zhang Z."/>
            <person name="Yang T."/>
            <person name="Chen M."/>
            <person name="Li J."/>
            <person name="Chen F."/>
            <person name="Yang J."/>
            <person name="Li W."/>
            <person name="Zhang B."/>
            <person name="Zhang Z."/>
            <person name="Wu J."/>
            <person name="Zhang C."/>
            <person name="Long L."/>
            <person name="Xiao J."/>
        </authorList>
    </citation>
    <scope>NUCLEOTIDE SEQUENCE [LARGE SCALE GENOMIC DNA]</scope>
    <source>
        <strain evidence="1 2">SCSIO 10429</strain>
    </source>
</reference>
<organism evidence="1 2">
    <name type="scientific">Streptomyces nanshensis</name>
    <dbReference type="NCBI Taxonomy" id="518642"/>
    <lineage>
        <taxon>Bacteria</taxon>
        <taxon>Bacillati</taxon>
        <taxon>Actinomycetota</taxon>
        <taxon>Actinomycetes</taxon>
        <taxon>Kitasatosporales</taxon>
        <taxon>Streptomycetaceae</taxon>
        <taxon>Streptomyces</taxon>
    </lineage>
</organism>
<dbReference type="Proteomes" id="UP000176005">
    <property type="component" value="Unassembled WGS sequence"/>
</dbReference>